<dbReference type="EMBL" id="JAJSOF020000003">
    <property type="protein sequence ID" value="KAJ4449656.1"/>
    <property type="molecule type" value="Genomic_DNA"/>
</dbReference>
<sequence>MKDTKRFTSLRIRKQRQLNHLAFLLRCRDTNIPLQCIWVKYHNTPKAQRIIDRTRERVEAMRRELARCEAELYHLHLQLTRTLTPADWQNLDDISYQRMYWEHTNTRRKHMEKYNELAAKFPKDDFEKGNSTVINLSSKQLDAATTISLLAKGLNFAITPQKKPIPDIVAGVETAIQHLPREKVDNIRYETSRILKTIKLPPSNLDRTNAPPYAA</sequence>
<accession>A0ABQ8TUY4</accession>
<proteinExistence type="predicted"/>
<reference evidence="1 2" key="1">
    <citation type="journal article" date="2022" name="Allergy">
        <title>Genome assembly and annotation of Periplaneta americana reveal a comprehensive cockroach allergen profile.</title>
        <authorList>
            <person name="Wang L."/>
            <person name="Xiong Q."/>
            <person name="Saelim N."/>
            <person name="Wang L."/>
            <person name="Nong W."/>
            <person name="Wan A.T."/>
            <person name="Shi M."/>
            <person name="Liu X."/>
            <person name="Cao Q."/>
            <person name="Hui J.H.L."/>
            <person name="Sookrung N."/>
            <person name="Leung T.F."/>
            <person name="Tungtrongchitr A."/>
            <person name="Tsui S.K.W."/>
        </authorList>
    </citation>
    <scope>NUCLEOTIDE SEQUENCE [LARGE SCALE GENOMIC DNA]</scope>
    <source>
        <strain evidence="1">PWHHKU_190912</strain>
    </source>
</reference>
<organism evidence="1 2">
    <name type="scientific">Periplaneta americana</name>
    <name type="common">American cockroach</name>
    <name type="synonym">Blatta americana</name>
    <dbReference type="NCBI Taxonomy" id="6978"/>
    <lineage>
        <taxon>Eukaryota</taxon>
        <taxon>Metazoa</taxon>
        <taxon>Ecdysozoa</taxon>
        <taxon>Arthropoda</taxon>
        <taxon>Hexapoda</taxon>
        <taxon>Insecta</taxon>
        <taxon>Pterygota</taxon>
        <taxon>Neoptera</taxon>
        <taxon>Polyneoptera</taxon>
        <taxon>Dictyoptera</taxon>
        <taxon>Blattodea</taxon>
        <taxon>Blattoidea</taxon>
        <taxon>Blattidae</taxon>
        <taxon>Blattinae</taxon>
        <taxon>Periplaneta</taxon>
    </lineage>
</organism>
<name>A0ABQ8TUY4_PERAM</name>
<keyword evidence="2" id="KW-1185">Reference proteome</keyword>
<evidence type="ECO:0000313" key="1">
    <source>
        <dbReference type="EMBL" id="KAJ4449656.1"/>
    </source>
</evidence>
<comment type="caution">
    <text evidence="1">The sequence shown here is derived from an EMBL/GenBank/DDBJ whole genome shotgun (WGS) entry which is preliminary data.</text>
</comment>
<evidence type="ECO:0000313" key="2">
    <source>
        <dbReference type="Proteomes" id="UP001148838"/>
    </source>
</evidence>
<gene>
    <name evidence="1" type="ORF">ANN_01060</name>
</gene>
<protein>
    <submittedName>
        <fullName evidence="1">Uncharacterized protein</fullName>
    </submittedName>
</protein>
<dbReference type="Proteomes" id="UP001148838">
    <property type="component" value="Unassembled WGS sequence"/>
</dbReference>